<sequence>MYDDEDLESIRQATEEWEEETLEPTLEAHGERQDRFATVSNTEVDRLYTPDDVSDLDYLEDLGFPGEEPYTRGPYPTMYRGRTWTMRQFAGFGTAEETNERFHYLIDQGQTGLSTAFDMPTLMGLDSDDPMSEGEIGKEGVAVDTLRDMEILFDGIDLEEISTSFTINPSAPVIYAMYIALADQQGVPRENIRGTLQNDMFKEFIAQKEWVIPPEPSLDLVTDTIEFSTEQTPKFHPVSISGYHIREAGSTAVQELAFTLADGFGYVEDAIDRGLDVDEFAPRLSFFFNCHNSFFEEIAKYRAARRIYARVMDDWYGAEKAESKRLKFHTQTAGQSLTAQQPLNNVARVTIQALAGVLGGTQSLHTNSFDEALALPGEKAVRVALRTQQIIAEESGAADIVDPLGGSFAVESITNETEERAMRYIEEIRDMGDGSVRDGILEGIDEGYFLREIQEASYEYQERVERGEEVVVGVNEYTIEEDTSPDILQVDETTAERQLGRLEDVKDERDDAEVEATLEELQGAIDRGENTMPYIIDAVKAYATMGEIMDVFEAEHGAYSEQIGLA</sequence>
<dbReference type="InterPro" id="IPR016176">
    <property type="entry name" value="Cbl-dep_enz_cat"/>
</dbReference>
<evidence type="ECO:0000259" key="4">
    <source>
        <dbReference type="Pfam" id="PF01642"/>
    </source>
</evidence>
<evidence type="ECO:0000256" key="1">
    <source>
        <dbReference type="ARBA" id="ARBA00023235"/>
    </source>
</evidence>
<dbReference type="GO" id="GO:0031419">
    <property type="term" value="F:cobalamin binding"/>
    <property type="evidence" value="ECO:0007669"/>
    <property type="project" value="InterPro"/>
</dbReference>
<keyword evidence="6" id="KW-1185">Reference proteome</keyword>
<dbReference type="EMBL" id="PHNJ01000001">
    <property type="protein sequence ID" value="TYL40599.1"/>
    <property type="molecule type" value="Genomic_DNA"/>
</dbReference>
<feature type="domain" description="Methylmalonyl-CoA mutase alpha/beta chain catalytic" evidence="4">
    <location>
        <begin position="38"/>
        <end position="557"/>
    </location>
</feature>
<evidence type="ECO:0000313" key="5">
    <source>
        <dbReference type="EMBL" id="TYL40599.1"/>
    </source>
</evidence>
<protein>
    <submittedName>
        <fullName evidence="5">Methylmalonyl-CoA mutase</fullName>
    </submittedName>
</protein>
<dbReference type="PANTHER" id="PTHR48101:SF1">
    <property type="entry name" value="METHYLMALONYL-COA MUTASE, LARGE SUBUNIT"/>
    <property type="match status" value="1"/>
</dbReference>
<reference evidence="5" key="1">
    <citation type="submission" date="2017-11" db="EMBL/GenBank/DDBJ databases">
        <authorList>
            <person name="Kajale S.C."/>
            <person name="Sharma A."/>
        </authorList>
    </citation>
    <scope>NUCLEOTIDE SEQUENCE</scope>
    <source>
        <strain evidence="5">LS1_42</strain>
    </source>
</reference>
<feature type="coiled-coil region" evidence="2">
    <location>
        <begin position="495"/>
        <end position="522"/>
    </location>
</feature>
<evidence type="ECO:0000256" key="2">
    <source>
        <dbReference type="SAM" id="Coils"/>
    </source>
</evidence>
<proteinExistence type="predicted"/>
<gene>
    <name evidence="5" type="ORF">CV102_03250</name>
</gene>
<dbReference type="NCBIfam" id="TIGR00641">
    <property type="entry name" value="acid_CoA_mut_N"/>
    <property type="match status" value="1"/>
</dbReference>
<evidence type="ECO:0000313" key="6">
    <source>
        <dbReference type="Proteomes" id="UP000766904"/>
    </source>
</evidence>
<feature type="compositionally biased region" description="Basic and acidic residues" evidence="3">
    <location>
        <begin position="26"/>
        <end position="35"/>
    </location>
</feature>
<organism evidence="5 6">
    <name type="scientific">Natronococcus pandeyae</name>
    <dbReference type="NCBI Taxonomy" id="2055836"/>
    <lineage>
        <taxon>Archaea</taxon>
        <taxon>Methanobacteriati</taxon>
        <taxon>Methanobacteriota</taxon>
        <taxon>Stenosarchaea group</taxon>
        <taxon>Halobacteria</taxon>
        <taxon>Halobacteriales</taxon>
        <taxon>Natrialbaceae</taxon>
        <taxon>Natronococcus</taxon>
    </lineage>
</organism>
<dbReference type="CDD" id="cd03680">
    <property type="entry name" value="MM_CoA_mutase_ICM_like"/>
    <property type="match status" value="1"/>
</dbReference>
<comment type="caution">
    <text evidence="5">The sequence shown here is derived from an EMBL/GenBank/DDBJ whole genome shotgun (WGS) entry which is preliminary data.</text>
</comment>
<keyword evidence="1" id="KW-0413">Isomerase</keyword>
<dbReference type="Pfam" id="PF01642">
    <property type="entry name" value="MM_CoA_mutase"/>
    <property type="match status" value="1"/>
</dbReference>
<feature type="region of interest" description="Disordered" evidence="3">
    <location>
        <begin position="1"/>
        <end position="35"/>
    </location>
</feature>
<dbReference type="OrthoDB" id="38408at2157"/>
<dbReference type="AlphaFoldDB" id="A0A8J8TU38"/>
<name>A0A8J8TU38_9EURY</name>
<keyword evidence="2" id="KW-0175">Coiled coil</keyword>
<dbReference type="PANTHER" id="PTHR48101">
    <property type="entry name" value="METHYLMALONYL-COA MUTASE, MITOCHONDRIAL-RELATED"/>
    <property type="match status" value="1"/>
</dbReference>
<dbReference type="InterPro" id="IPR006099">
    <property type="entry name" value="MeMalonylCoA_mutase_a/b_cat"/>
</dbReference>
<dbReference type="GO" id="GO:0004494">
    <property type="term" value="F:methylmalonyl-CoA mutase activity"/>
    <property type="evidence" value="ECO:0007669"/>
    <property type="project" value="InterPro"/>
</dbReference>
<dbReference type="Proteomes" id="UP000766904">
    <property type="component" value="Unassembled WGS sequence"/>
</dbReference>
<dbReference type="Gene3D" id="3.20.20.240">
    <property type="entry name" value="Methylmalonyl-CoA mutase"/>
    <property type="match status" value="1"/>
</dbReference>
<accession>A0A8J8TU38</accession>
<dbReference type="InterPro" id="IPR006098">
    <property type="entry name" value="MMCoA_mutase_a_cat"/>
</dbReference>
<dbReference type="SUPFAM" id="SSF51703">
    <property type="entry name" value="Cobalamin (vitamin B12)-dependent enzymes"/>
    <property type="match status" value="1"/>
</dbReference>
<evidence type="ECO:0000256" key="3">
    <source>
        <dbReference type="SAM" id="MobiDB-lite"/>
    </source>
</evidence>
<dbReference type="RefSeq" id="WP_148856436.1">
    <property type="nucleotide sequence ID" value="NZ_PHNJ01000001.1"/>
</dbReference>